<evidence type="ECO:0000256" key="13">
    <source>
        <dbReference type="ARBA" id="ARBA00056274"/>
    </source>
</evidence>
<gene>
    <name evidence="19" type="ORF">D5H78_03285</name>
</gene>
<dbReference type="PANTHER" id="PTHR43156">
    <property type="entry name" value="STAGE II SPORULATION PROTEIN E-RELATED"/>
    <property type="match status" value="1"/>
</dbReference>
<dbReference type="InterPro" id="IPR052016">
    <property type="entry name" value="Bact_Sigma-Reg"/>
</dbReference>
<keyword evidence="3" id="KW-0808">Transferase</keyword>
<keyword evidence="5" id="KW-0547">Nucleotide-binding</keyword>
<dbReference type="FunFam" id="3.30.565.10:FF:000028">
    <property type="entry name" value="PAS sensor protein"/>
    <property type="match status" value="1"/>
</dbReference>
<dbReference type="InterPro" id="IPR001932">
    <property type="entry name" value="PPM-type_phosphatase-like_dom"/>
</dbReference>
<comment type="function">
    <text evidence="13">Primarily acts as an independent SigF regulator that is sensitive to the osmosensory signal, mediating the cross talk of PknD with the SigF regulon. Possesses both phosphatase and kinase activities. The kinase domain functions as a classic anti-sigma factor-like kinase to phosphorylate the anti-anti-sigma factor domain at the canonical regulatory site, and the phosphatase domain antagonizes this activity.</text>
</comment>
<keyword evidence="11" id="KW-0464">Manganese</keyword>
<dbReference type="PANTHER" id="PTHR43156:SF2">
    <property type="entry name" value="STAGE II SPORULATION PROTEIN E"/>
    <property type="match status" value="1"/>
</dbReference>
<reference evidence="19 20" key="1">
    <citation type="submission" date="2018-09" db="EMBL/GenBank/DDBJ databases">
        <title>YIM 75000 draft genome.</title>
        <authorList>
            <person name="Tang S."/>
            <person name="Feng Y."/>
        </authorList>
    </citation>
    <scope>NUCLEOTIDE SEQUENCE [LARGE SCALE GENOMIC DNA]</scope>
    <source>
        <strain evidence="19 20">YIM 75000</strain>
    </source>
</reference>
<accession>A0A3A3ZMQ7</accession>
<dbReference type="GO" id="GO:0016301">
    <property type="term" value="F:kinase activity"/>
    <property type="evidence" value="ECO:0007669"/>
    <property type="project" value="UniProtKB-KW"/>
</dbReference>
<dbReference type="CDD" id="cd16936">
    <property type="entry name" value="HATPase_RsbW-like"/>
    <property type="match status" value="1"/>
</dbReference>
<dbReference type="InterPro" id="IPR036890">
    <property type="entry name" value="HATPase_C_sf"/>
</dbReference>
<evidence type="ECO:0000256" key="14">
    <source>
        <dbReference type="ARBA" id="ARBA00075117"/>
    </source>
</evidence>
<dbReference type="GO" id="GO:0004722">
    <property type="term" value="F:protein serine/threonine phosphatase activity"/>
    <property type="evidence" value="ECO:0007669"/>
    <property type="project" value="UniProtKB-EC"/>
</dbReference>
<keyword evidence="4" id="KW-0479">Metal-binding</keyword>
<dbReference type="Pfam" id="PF13581">
    <property type="entry name" value="HATPase_c_2"/>
    <property type="match status" value="1"/>
</dbReference>
<keyword evidence="7" id="KW-0378">Hydrolase</keyword>
<evidence type="ECO:0000256" key="6">
    <source>
        <dbReference type="ARBA" id="ARBA00022777"/>
    </source>
</evidence>
<dbReference type="InterPro" id="IPR036457">
    <property type="entry name" value="PPM-type-like_dom_sf"/>
</dbReference>
<evidence type="ECO:0000256" key="15">
    <source>
        <dbReference type="ARBA" id="ARBA00081350"/>
    </source>
</evidence>
<dbReference type="SUPFAM" id="SSF55781">
    <property type="entry name" value="GAF domain-like"/>
    <property type="match status" value="1"/>
</dbReference>
<proteinExistence type="predicted"/>
<evidence type="ECO:0000313" key="19">
    <source>
        <dbReference type="EMBL" id="RJK97995.1"/>
    </source>
</evidence>
<dbReference type="InterPro" id="IPR029016">
    <property type="entry name" value="GAF-like_dom_sf"/>
</dbReference>
<evidence type="ECO:0000256" key="2">
    <source>
        <dbReference type="ARBA" id="ARBA00022553"/>
    </source>
</evidence>
<feature type="compositionally biased region" description="Gly residues" evidence="16">
    <location>
        <begin position="14"/>
        <end position="26"/>
    </location>
</feature>
<dbReference type="EMBL" id="QZEZ01000001">
    <property type="protein sequence ID" value="RJK97995.1"/>
    <property type="molecule type" value="Genomic_DNA"/>
</dbReference>
<keyword evidence="10" id="KW-0904">Protein phosphatase</keyword>
<dbReference type="OrthoDB" id="118142at2"/>
<evidence type="ECO:0000256" key="12">
    <source>
        <dbReference type="ARBA" id="ARBA00047761"/>
    </source>
</evidence>
<keyword evidence="20" id="KW-1185">Reference proteome</keyword>
<name>A0A3A3ZMQ7_9ACTN</name>
<dbReference type="GO" id="GO:0046872">
    <property type="term" value="F:metal ion binding"/>
    <property type="evidence" value="ECO:0007669"/>
    <property type="project" value="UniProtKB-KW"/>
</dbReference>
<sequence length="665" mass="68292">MGGPAQGRTALVSGAGGGAADGGAPVGGAPAPGRDALLAAALDRLPVGVVVLDADLRVLAASAGVPAPGAAPPWLEGQRGRLLEVLRTGEPLEPGGAAPLRARRLRAADGRALVGVLVDPPGGPRERPGRGRPDVLALLDEAARRVGSTLDVATTAREVVQVAVPAFADLAAVDLLEEQGPPGARPRLRRVARAAADPAPAGPYAAAGAPPVDDGGLVARVLEGREPVLVADPGAPAPGPPGGPPGEGPGPLVLAPLVARGAVLGLVTLGRGAGASAFDAQDLRLAGELARRAALAVDNARLYSRERATAVELQRSLLPREDPELGRVAVAHRYLPGGTTQVGGDWFDVIALAGGRVALVVGDVMGRGLRAAAAMGQLRTAVRTLAVLDLMPEDVLAHLDDLAQSLDEVQLATCAYAVYDPVDRALRYATAGHLPPVLLDPSGAPRVLAPASGAPLGVGGVPFGSVVVDVPDGCRLVLCTDGLVESRGADVDDGTARLLEALRRGPDDLEALCDAVLAETGRDRGHDDDVALLVARLEGVDPASCTAVAVRADLAAVGRARRLARRRLEEWGLHRLVDTAELLVSELVTNAVRYAREPVVLRLLLLDDRVEVSVADSDARLPRLRRAAPDDEGGRGLHLVGSLARRWGARSTPGGKVVWFDLPLR</sequence>
<evidence type="ECO:0000256" key="3">
    <source>
        <dbReference type="ARBA" id="ARBA00022679"/>
    </source>
</evidence>
<keyword evidence="8" id="KW-0067">ATP-binding</keyword>
<dbReference type="AlphaFoldDB" id="A0A3A3ZMQ7"/>
<feature type="compositionally biased region" description="Pro residues" evidence="16">
    <location>
        <begin position="235"/>
        <end position="248"/>
    </location>
</feature>
<comment type="catalytic activity">
    <reaction evidence="12">
        <text>O-phospho-L-seryl-[protein] + H2O = L-seryl-[protein] + phosphate</text>
        <dbReference type="Rhea" id="RHEA:20629"/>
        <dbReference type="Rhea" id="RHEA-COMP:9863"/>
        <dbReference type="Rhea" id="RHEA-COMP:11604"/>
        <dbReference type="ChEBI" id="CHEBI:15377"/>
        <dbReference type="ChEBI" id="CHEBI:29999"/>
        <dbReference type="ChEBI" id="CHEBI:43474"/>
        <dbReference type="ChEBI" id="CHEBI:83421"/>
        <dbReference type="EC" id="3.1.3.16"/>
    </reaction>
</comment>
<dbReference type="SMART" id="SM00331">
    <property type="entry name" value="PP2C_SIG"/>
    <property type="match status" value="1"/>
</dbReference>
<dbReference type="SMART" id="SM00065">
    <property type="entry name" value="GAF"/>
    <property type="match status" value="1"/>
</dbReference>
<dbReference type="SUPFAM" id="SSF55874">
    <property type="entry name" value="ATPase domain of HSP90 chaperone/DNA topoisomerase II/histidine kinase"/>
    <property type="match status" value="1"/>
</dbReference>
<feature type="region of interest" description="Disordered" evidence="16">
    <location>
        <begin position="229"/>
        <end position="249"/>
    </location>
</feature>
<dbReference type="GO" id="GO:0005524">
    <property type="term" value="F:ATP binding"/>
    <property type="evidence" value="ECO:0007669"/>
    <property type="project" value="UniProtKB-KW"/>
</dbReference>
<evidence type="ECO:0000256" key="4">
    <source>
        <dbReference type="ARBA" id="ARBA00022723"/>
    </source>
</evidence>
<feature type="domain" description="PPM-type phosphatase" evidence="18">
    <location>
        <begin position="325"/>
        <end position="537"/>
    </location>
</feature>
<evidence type="ECO:0000256" key="16">
    <source>
        <dbReference type="SAM" id="MobiDB-lite"/>
    </source>
</evidence>
<keyword evidence="2" id="KW-0597">Phosphoprotein</keyword>
<evidence type="ECO:0000259" key="17">
    <source>
        <dbReference type="SMART" id="SM00065"/>
    </source>
</evidence>
<dbReference type="InterPro" id="IPR003594">
    <property type="entry name" value="HATPase_dom"/>
</dbReference>
<dbReference type="Gene3D" id="3.60.40.10">
    <property type="entry name" value="PPM-type phosphatase domain"/>
    <property type="match status" value="1"/>
</dbReference>
<dbReference type="Pfam" id="PF07228">
    <property type="entry name" value="SpoIIE"/>
    <property type="match status" value="1"/>
</dbReference>
<evidence type="ECO:0000256" key="7">
    <source>
        <dbReference type="ARBA" id="ARBA00022801"/>
    </source>
</evidence>
<evidence type="ECO:0000256" key="9">
    <source>
        <dbReference type="ARBA" id="ARBA00022842"/>
    </source>
</evidence>
<dbReference type="FunFam" id="3.60.40.10:FF:000005">
    <property type="entry name" value="Serine/threonine protein phosphatase"/>
    <property type="match status" value="1"/>
</dbReference>
<evidence type="ECO:0000256" key="1">
    <source>
        <dbReference type="ARBA" id="ARBA00013081"/>
    </source>
</evidence>
<protein>
    <recommendedName>
        <fullName evidence="1">protein-serine/threonine phosphatase</fullName>
        <ecNumber evidence="1">3.1.3.16</ecNumber>
    </recommendedName>
    <alternativeName>
        <fullName evidence="15">Protein-serine/threonine phosphatase</fullName>
    </alternativeName>
    <alternativeName>
        <fullName evidence="14">Serine/threonine-protein kinase</fullName>
    </alternativeName>
</protein>
<keyword evidence="9" id="KW-0460">Magnesium</keyword>
<dbReference type="SUPFAM" id="SSF81606">
    <property type="entry name" value="PP2C-like"/>
    <property type="match status" value="1"/>
</dbReference>
<feature type="region of interest" description="Disordered" evidence="16">
    <location>
        <begin position="1"/>
        <end position="27"/>
    </location>
</feature>
<evidence type="ECO:0000256" key="10">
    <source>
        <dbReference type="ARBA" id="ARBA00022912"/>
    </source>
</evidence>
<keyword evidence="6" id="KW-0418">Kinase</keyword>
<evidence type="ECO:0000256" key="11">
    <source>
        <dbReference type="ARBA" id="ARBA00023211"/>
    </source>
</evidence>
<evidence type="ECO:0000256" key="5">
    <source>
        <dbReference type="ARBA" id="ARBA00022741"/>
    </source>
</evidence>
<dbReference type="Gene3D" id="3.30.565.10">
    <property type="entry name" value="Histidine kinase-like ATPase, C-terminal domain"/>
    <property type="match status" value="1"/>
</dbReference>
<evidence type="ECO:0000256" key="8">
    <source>
        <dbReference type="ARBA" id="ARBA00022840"/>
    </source>
</evidence>
<dbReference type="Pfam" id="PF13185">
    <property type="entry name" value="GAF_2"/>
    <property type="match status" value="1"/>
</dbReference>
<dbReference type="InterPro" id="IPR003018">
    <property type="entry name" value="GAF"/>
</dbReference>
<evidence type="ECO:0000259" key="18">
    <source>
        <dbReference type="SMART" id="SM00331"/>
    </source>
</evidence>
<dbReference type="Gene3D" id="3.30.450.40">
    <property type="match status" value="1"/>
</dbReference>
<feature type="domain" description="GAF" evidence="17">
    <location>
        <begin position="134"/>
        <end position="307"/>
    </location>
</feature>
<dbReference type="Proteomes" id="UP000265614">
    <property type="component" value="Unassembled WGS sequence"/>
</dbReference>
<evidence type="ECO:0000313" key="20">
    <source>
        <dbReference type="Proteomes" id="UP000265614"/>
    </source>
</evidence>
<organism evidence="19 20">
    <name type="scientific">Vallicoccus soli</name>
    <dbReference type="NCBI Taxonomy" id="2339232"/>
    <lineage>
        <taxon>Bacteria</taxon>
        <taxon>Bacillati</taxon>
        <taxon>Actinomycetota</taxon>
        <taxon>Actinomycetes</taxon>
        <taxon>Motilibacterales</taxon>
        <taxon>Vallicoccaceae</taxon>
        <taxon>Vallicoccus</taxon>
    </lineage>
</organism>
<comment type="caution">
    <text evidence="19">The sequence shown here is derived from an EMBL/GenBank/DDBJ whole genome shotgun (WGS) entry which is preliminary data.</text>
</comment>
<dbReference type="EC" id="3.1.3.16" evidence="1"/>